<keyword evidence="2" id="KW-1185">Reference proteome</keyword>
<protein>
    <submittedName>
        <fullName evidence="1">Uncharacterized protein</fullName>
    </submittedName>
</protein>
<dbReference type="Proteomes" id="UP000610746">
    <property type="component" value="Unassembled WGS sequence"/>
</dbReference>
<organism evidence="1 2">
    <name type="scientific">Frigoriflavimonas asaccharolytica</name>
    <dbReference type="NCBI Taxonomy" id="2735899"/>
    <lineage>
        <taxon>Bacteria</taxon>
        <taxon>Pseudomonadati</taxon>
        <taxon>Bacteroidota</taxon>
        <taxon>Flavobacteriia</taxon>
        <taxon>Flavobacteriales</taxon>
        <taxon>Weeksellaceae</taxon>
        <taxon>Frigoriflavimonas</taxon>
    </lineage>
</organism>
<dbReference type="EMBL" id="JABSNO010000042">
    <property type="protein sequence ID" value="NRS94076.1"/>
    <property type="molecule type" value="Genomic_DNA"/>
</dbReference>
<sequence>MAVMALETMGTFDHTYDNKMGYYGLIQFGTDAAATIKTTTSALIAMSAVKQLDYVEKHIAQKKDKIKNLTDLYLSILLPNLTGKGNEETYVLWTNSRQAYYNNPAFHKEKGEWENKVDSGKKDKKGNIIYKRGFNKNVEAKTYMWEVTKEIENWYERGKKEKTEKFECGLNSNSQNDLNAKDVITYHIYDNGTIEKHIPKIIKTGFENKYKYIYHDVSNLEHEICVAEWHTTTKKLKSKKKFYSKPTHQKIISDENVVEGQTRRRVIYENGDIAEYGSNRGDTFWRLYVATAEEIELVKMPENSKYVKYSFSGTKRIYTGPNYFAGFIGALAKTGFSIVTTGSCFKYGSCFPSQLHVNGESIDTIYLWNLEQDQKFINTMKFFHYGERKVGNDAYFKKLENTSDGGDLHDDHLHSGNFDSTKVQIIKEK</sequence>
<name>A0A8J8GA85_9FLAO</name>
<evidence type="ECO:0000313" key="2">
    <source>
        <dbReference type="Proteomes" id="UP000610746"/>
    </source>
</evidence>
<gene>
    <name evidence="1" type="ORF">HNQ03_003176</name>
</gene>
<dbReference type="RefSeq" id="WP_173780607.1">
    <property type="nucleotide sequence ID" value="NZ_JABSNO010000042.1"/>
</dbReference>
<proteinExistence type="predicted"/>
<comment type="caution">
    <text evidence="1">The sequence shown here is derived from an EMBL/GenBank/DDBJ whole genome shotgun (WGS) entry which is preliminary data.</text>
</comment>
<dbReference type="AlphaFoldDB" id="A0A8J8GA85"/>
<reference evidence="1" key="1">
    <citation type="submission" date="2020-05" db="EMBL/GenBank/DDBJ databases">
        <title>Genomic Encyclopedia of Type Strains, Phase IV (KMG-V): Genome sequencing to study the core and pangenomes of soil and plant-associated prokaryotes.</title>
        <authorList>
            <person name="Whitman W."/>
        </authorList>
    </citation>
    <scope>NUCLEOTIDE SEQUENCE</scope>
    <source>
        <strain evidence="1">16F</strain>
    </source>
</reference>
<evidence type="ECO:0000313" key="1">
    <source>
        <dbReference type="EMBL" id="NRS94076.1"/>
    </source>
</evidence>
<accession>A0A8J8GA85</accession>